<evidence type="ECO:0000259" key="1">
    <source>
        <dbReference type="Pfam" id="PF12969"/>
    </source>
</evidence>
<dbReference type="EMBL" id="JAUFQU010000001">
    <property type="protein sequence ID" value="MDN3706475.1"/>
    <property type="molecule type" value="Genomic_DNA"/>
</dbReference>
<evidence type="ECO:0000313" key="2">
    <source>
        <dbReference type="EMBL" id="MDN3706475.1"/>
    </source>
</evidence>
<comment type="caution">
    <text evidence="2">The sequence shown here is derived from an EMBL/GenBank/DDBJ whole genome shotgun (WGS) entry which is preliminary data.</text>
</comment>
<dbReference type="RefSeq" id="WP_290362547.1">
    <property type="nucleotide sequence ID" value="NZ_JAUFQU010000001.1"/>
</dbReference>
<proteinExistence type="predicted"/>
<name>A0ABT8CQ74_9FLAO</name>
<dbReference type="Gene3D" id="3.10.620.30">
    <property type="match status" value="1"/>
</dbReference>
<organism evidence="2 3">
    <name type="scientific">Paenimyroides ceti</name>
    <dbReference type="NCBI Taxonomy" id="395087"/>
    <lineage>
        <taxon>Bacteria</taxon>
        <taxon>Pseudomonadati</taxon>
        <taxon>Bacteroidota</taxon>
        <taxon>Flavobacteriia</taxon>
        <taxon>Flavobacteriales</taxon>
        <taxon>Flavobacteriaceae</taxon>
        <taxon>Paenimyroides</taxon>
    </lineage>
</organism>
<feature type="domain" description="DUF3857" evidence="1">
    <location>
        <begin position="62"/>
        <end position="205"/>
    </location>
</feature>
<dbReference type="Pfam" id="PF12969">
    <property type="entry name" value="DUF3857"/>
    <property type="match status" value="1"/>
</dbReference>
<dbReference type="Gene3D" id="2.60.120.1130">
    <property type="match status" value="1"/>
</dbReference>
<keyword evidence="3" id="KW-1185">Reference proteome</keyword>
<dbReference type="InterPro" id="IPR024618">
    <property type="entry name" value="DUF3857"/>
</dbReference>
<sequence length="676" mass="77836">MKKTLLTLLLFLFTFLFYSQERKIGKVTVEQLKETQHSKESDAPAAILFSIGHSELYYTGSDHKIKHNVKLKLKIYKKEGLDWANKTISFYSQNNNTREIIKINEANTYNLVDGKIVKTKLKSDGEFVEKVNEYWSIKKIAFPNVSEGSIIELDYTVDSPLLMTLPDWNFQTYIPTDYSELTTLVPQFFAYMPYFRGSLQPKIKTNIKDIQIDLKNGDAMYKSKGFANVLYKQGSNSALVNLMENEITYSLSDIPSIKKENYVNNIENYISTIEHSLVSINYGNGNVKSFSMTDEDLVKHIYKSDSFGTELKKTNYFDADLNGLLKDFEGNQILKMELIYNFVKNKMNWNKKNSFYATSSLSTAYKNNEGSAADINLILIAMFEKAGFKANPILLSTRSNGIKLYNTLQSYNYVIAGVEIEGNLYLLDATNKNLTPNILPVNTLNWKGAYLLNQKIQTVDLYPSFISPLKIEINATINDENKVVGKIKEDYYLYNAYVKREIYGKITNDDFQKRLSANYAGLKVDNLFIQRFNDLNKPLTYSYSFTDSNSIDVIGEKLFVDPMLFFTETEHEFKSPTRDFPIDFIYPSSQNILINMEIPEGYIVEKIPENKTIISDEMIGLNFEYKIVQKENNMLGIIYKLEKRNSLISNTNYAQVKTFFDSVILKNTEKIILKKI</sequence>
<accession>A0ABT8CQ74</accession>
<dbReference type="Proteomes" id="UP001242368">
    <property type="component" value="Unassembled WGS sequence"/>
</dbReference>
<protein>
    <submittedName>
        <fullName evidence="2">DUF3857 domain-containing protein</fullName>
    </submittedName>
</protein>
<evidence type="ECO:0000313" key="3">
    <source>
        <dbReference type="Proteomes" id="UP001242368"/>
    </source>
</evidence>
<dbReference type="Gene3D" id="2.60.40.3140">
    <property type="match status" value="1"/>
</dbReference>
<gene>
    <name evidence="2" type="ORF">QW060_04955</name>
</gene>
<reference evidence="3" key="1">
    <citation type="journal article" date="2019" name="Int. J. Syst. Evol. Microbiol.">
        <title>The Global Catalogue of Microorganisms (GCM) 10K type strain sequencing project: providing services to taxonomists for standard genome sequencing and annotation.</title>
        <authorList>
            <consortium name="The Broad Institute Genomics Platform"/>
            <consortium name="The Broad Institute Genome Sequencing Center for Infectious Disease"/>
            <person name="Wu L."/>
            <person name="Ma J."/>
        </authorList>
    </citation>
    <scope>NUCLEOTIDE SEQUENCE [LARGE SCALE GENOMIC DNA]</scope>
    <source>
        <strain evidence="3">CECT 7184</strain>
    </source>
</reference>